<dbReference type="NCBIfam" id="TIGR01728">
    <property type="entry name" value="SsuA_fam"/>
    <property type="match status" value="1"/>
</dbReference>
<name>A5G8A5_GEOUR</name>
<evidence type="ECO:0000256" key="2">
    <source>
        <dbReference type="ARBA" id="ARBA00010742"/>
    </source>
</evidence>
<dbReference type="InterPro" id="IPR010067">
    <property type="entry name" value="ABC_SsuA_sub-bd"/>
</dbReference>
<keyword evidence="4" id="KW-0732">Signal</keyword>
<evidence type="ECO:0000313" key="7">
    <source>
        <dbReference type="Proteomes" id="UP000006695"/>
    </source>
</evidence>
<dbReference type="RefSeq" id="WP_011940669.1">
    <property type="nucleotide sequence ID" value="NC_009483.1"/>
</dbReference>
<dbReference type="SUPFAM" id="SSF53850">
    <property type="entry name" value="Periplasmic binding protein-like II"/>
    <property type="match status" value="1"/>
</dbReference>
<keyword evidence="3" id="KW-0813">Transport</keyword>
<evidence type="ECO:0000256" key="4">
    <source>
        <dbReference type="ARBA" id="ARBA00022729"/>
    </source>
</evidence>
<dbReference type="STRING" id="351605.Gura_3874"/>
<dbReference type="AlphaFoldDB" id="A5G8A5"/>
<dbReference type="InterPro" id="IPR001638">
    <property type="entry name" value="Solute-binding_3/MltF_N"/>
</dbReference>
<dbReference type="Pfam" id="PF09084">
    <property type="entry name" value="NMT1"/>
    <property type="match status" value="1"/>
</dbReference>
<dbReference type="Proteomes" id="UP000006695">
    <property type="component" value="Chromosome"/>
</dbReference>
<proteinExistence type="inferred from homology"/>
<protein>
    <submittedName>
        <fullName evidence="6">Aliphatic sulfonates family ABC transporter, periplasmic ligand-binding protein</fullName>
    </submittedName>
</protein>
<dbReference type="GO" id="GO:0016020">
    <property type="term" value="C:membrane"/>
    <property type="evidence" value="ECO:0007669"/>
    <property type="project" value="InterPro"/>
</dbReference>
<dbReference type="KEGG" id="gur:Gura_3874"/>
<organism evidence="6 7">
    <name type="scientific">Geotalea uraniireducens (strain Rf4)</name>
    <name type="common">Geobacter uraniireducens</name>
    <dbReference type="NCBI Taxonomy" id="351605"/>
    <lineage>
        <taxon>Bacteria</taxon>
        <taxon>Pseudomonadati</taxon>
        <taxon>Thermodesulfobacteriota</taxon>
        <taxon>Desulfuromonadia</taxon>
        <taxon>Geobacterales</taxon>
        <taxon>Geobacteraceae</taxon>
        <taxon>Geotalea</taxon>
    </lineage>
</organism>
<comment type="subcellular location">
    <subcellularLocation>
        <location evidence="1">Periplasm</location>
    </subcellularLocation>
</comment>
<evidence type="ECO:0000313" key="6">
    <source>
        <dbReference type="EMBL" id="ABQ28023.1"/>
    </source>
</evidence>
<dbReference type="CDD" id="cd01008">
    <property type="entry name" value="PBP2_NrtA_SsuA_CpmA_like"/>
    <property type="match status" value="1"/>
</dbReference>
<accession>A5G8A5</accession>
<sequence>MTDKKSKKPLVIGSFLLVTILVVAGYALSGKPNPAEKKVPVIRIGSTAPGHLKFILSQQKRLWDEEFAKDGIKVEYYPFSGGGQEAMTALATGGLDVAYTASDPALRTAASGANVKLIGLSSFGKNGGSDIAVRKDSPINSVKDLKGKKVAYLTGTVRHSTIAKALKHEGLSLKDIDGLNLAFEASGPALMRGDIDAVVEGRNTFTPLLETGSIRIIHDGRSHPEWSSPSAISANGDFLKKHQSLIKRLLKIDLEAARWADAHPAETIKIFSETTKKKESAVQRDYPDNMFYQYPRITGKAIEAFKAEEAFLKDAGLANGSVDYVSWIDSRLIDQVYAESPGK</sequence>
<gene>
    <name evidence="6" type="ordered locus">Gura_3874</name>
</gene>
<reference evidence="6 7" key="1">
    <citation type="submission" date="2007-05" db="EMBL/GenBank/DDBJ databases">
        <title>Complete sequence of Geobacter uraniireducens Rf4.</title>
        <authorList>
            <consortium name="US DOE Joint Genome Institute"/>
            <person name="Copeland A."/>
            <person name="Lucas S."/>
            <person name="Lapidus A."/>
            <person name="Barry K."/>
            <person name="Detter J.C."/>
            <person name="Glavina del Rio T."/>
            <person name="Hammon N."/>
            <person name="Israni S."/>
            <person name="Dalin E."/>
            <person name="Tice H."/>
            <person name="Pitluck S."/>
            <person name="Chertkov O."/>
            <person name="Brettin T."/>
            <person name="Bruce D."/>
            <person name="Han C."/>
            <person name="Schmutz J."/>
            <person name="Larimer F."/>
            <person name="Land M."/>
            <person name="Hauser L."/>
            <person name="Kyrpides N."/>
            <person name="Mikhailova N."/>
            <person name="Shelobolina E."/>
            <person name="Aklujkar M."/>
            <person name="Lovley D."/>
            <person name="Richardson P."/>
        </authorList>
    </citation>
    <scope>NUCLEOTIDE SEQUENCE [LARGE SCALE GENOMIC DNA]</scope>
    <source>
        <strain evidence="6 7">Rf4</strain>
    </source>
</reference>
<comment type="similarity">
    <text evidence="2">Belongs to the bacterial solute-binding protein SsuA/TauA family.</text>
</comment>
<dbReference type="SMART" id="SM00062">
    <property type="entry name" value="PBPb"/>
    <property type="match status" value="1"/>
</dbReference>
<dbReference type="OrthoDB" id="5422957at2"/>
<dbReference type="EMBL" id="CP000698">
    <property type="protein sequence ID" value="ABQ28023.1"/>
    <property type="molecule type" value="Genomic_DNA"/>
</dbReference>
<evidence type="ECO:0000256" key="3">
    <source>
        <dbReference type="ARBA" id="ARBA00022448"/>
    </source>
</evidence>
<dbReference type="InterPro" id="IPR015168">
    <property type="entry name" value="SsuA/THI5"/>
</dbReference>
<dbReference type="HOGENOM" id="CLU_028871_12_2_7"/>
<dbReference type="GO" id="GO:0042597">
    <property type="term" value="C:periplasmic space"/>
    <property type="evidence" value="ECO:0007669"/>
    <property type="project" value="UniProtKB-SubCell"/>
</dbReference>
<dbReference type="PANTHER" id="PTHR30024">
    <property type="entry name" value="ALIPHATIC SULFONATES-BINDING PROTEIN-RELATED"/>
    <property type="match status" value="1"/>
</dbReference>
<evidence type="ECO:0000259" key="5">
    <source>
        <dbReference type="SMART" id="SM00062"/>
    </source>
</evidence>
<feature type="domain" description="Solute-binding protein family 3/N-terminal" evidence="5">
    <location>
        <begin position="41"/>
        <end position="263"/>
    </location>
</feature>
<evidence type="ECO:0000256" key="1">
    <source>
        <dbReference type="ARBA" id="ARBA00004418"/>
    </source>
</evidence>
<dbReference type="GO" id="GO:0042626">
    <property type="term" value="F:ATPase-coupled transmembrane transporter activity"/>
    <property type="evidence" value="ECO:0007669"/>
    <property type="project" value="InterPro"/>
</dbReference>
<keyword evidence="7" id="KW-1185">Reference proteome</keyword>
<dbReference type="Gene3D" id="3.40.190.10">
    <property type="entry name" value="Periplasmic binding protein-like II"/>
    <property type="match status" value="2"/>
</dbReference>